<accession>A0AAV5QR32</accession>
<evidence type="ECO:0000259" key="2">
    <source>
        <dbReference type="Pfam" id="PF23544"/>
    </source>
</evidence>
<name>A0AAV5QR32_9ASCO</name>
<dbReference type="PANTHER" id="PTHR47585">
    <property type="match status" value="1"/>
</dbReference>
<dbReference type="Proteomes" id="UP001360560">
    <property type="component" value="Unassembled WGS sequence"/>
</dbReference>
<dbReference type="AlphaFoldDB" id="A0AAV5QR32"/>
<reference evidence="3 4" key="1">
    <citation type="journal article" date="2023" name="Elife">
        <title>Identification of key yeast species and microbe-microbe interactions impacting larval growth of Drosophila in the wild.</title>
        <authorList>
            <person name="Mure A."/>
            <person name="Sugiura Y."/>
            <person name="Maeda R."/>
            <person name="Honda K."/>
            <person name="Sakurai N."/>
            <person name="Takahashi Y."/>
            <person name="Watada M."/>
            <person name="Katoh T."/>
            <person name="Gotoh A."/>
            <person name="Gotoh Y."/>
            <person name="Taniguchi I."/>
            <person name="Nakamura K."/>
            <person name="Hayashi T."/>
            <person name="Katayama T."/>
            <person name="Uemura T."/>
            <person name="Hattori Y."/>
        </authorList>
    </citation>
    <scope>NUCLEOTIDE SEQUENCE [LARGE SCALE GENOMIC DNA]</scope>
    <source>
        <strain evidence="3 4">SC-9</strain>
    </source>
</reference>
<dbReference type="EMBL" id="BTFZ01000011">
    <property type="protein sequence ID" value="GMM36922.1"/>
    <property type="molecule type" value="Genomic_DNA"/>
</dbReference>
<dbReference type="PANTHER" id="PTHR47585:SF1">
    <property type="entry name" value="DUF1446 DOMAIN-CONTAINING PROTEIN"/>
    <property type="match status" value="1"/>
</dbReference>
<feature type="domain" description="AtuA-like ferredoxin-fold" evidence="2">
    <location>
        <begin position="516"/>
        <end position="614"/>
    </location>
</feature>
<feature type="domain" description="Acyclic terpene utilisation N-terminal" evidence="1">
    <location>
        <begin position="5"/>
        <end position="471"/>
    </location>
</feature>
<evidence type="ECO:0000259" key="1">
    <source>
        <dbReference type="Pfam" id="PF07287"/>
    </source>
</evidence>
<dbReference type="InterPro" id="IPR056362">
    <property type="entry name" value="AtuA-like_ferredoxin_dom"/>
</dbReference>
<gene>
    <name evidence="3" type="ORF">DASC09_042470</name>
</gene>
<dbReference type="InterPro" id="IPR010839">
    <property type="entry name" value="AtuA_N"/>
</dbReference>
<protein>
    <recommendedName>
        <fullName evidence="5">DUF1446-domain-containing protein</fullName>
    </recommendedName>
</protein>
<evidence type="ECO:0000313" key="3">
    <source>
        <dbReference type="EMBL" id="GMM36922.1"/>
    </source>
</evidence>
<proteinExistence type="predicted"/>
<comment type="caution">
    <text evidence="3">The sequence shown here is derived from an EMBL/GenBank/DDBJ whole genome shotgun (WGS) entry which is preliminary data.</text>
</comment>
<evidence type="ECO:0008006" key="5">
    <source>
        <dbReference type="Google" id="ProtNLM"/>
    </source>
</evidence>
<dbReference type="GeneID" id="90074897"/>
<keyword evidence="4" id="KW-1185">Reference proteome</keyword>
<dbReference type="RefSeq" id="XP_064853918.1">
    <property type="nucleotide sequence ID" value="XM_064997846.1"/>
</dbReference>
<evidence type="ECO:0000313" key="4">
    <source>
        <dbReference type="Proteomes" id="UP001360560"/>
    </source>
</evidence>
<organism evidence="3 4">
    <name type="scientific">Saccharomycopsis crataegensis</name>
    <dbReference type="NCBI Taxonomy" id="43959"/>
    <lineage>
        <taxon>Eukaryota</taxon>
        <taxon>Fungi</taxon>
        <taxon>Dikarya</taxon>
        <taxon>Ascomycota</taxon>
        <taxon>Saccharomycotina</taxon>
        <taxon>Saccharomycetes</taxon>
        <taxon>Saccharomycopsidaceae</taxon>
        <taxon>Saccharomycopsis</taxon>
    </lineage>
</organism>
<sequence length="635" mass="70813">MKRSIAIANCSGCNWDQGSQMAKQITEGHIDAVYGDYLAEMNLSDNARAYRTGAHLGWEKTAEDGILLSLPLIDEIQKKEQRTIKIIVNGGALNPRGLAELVAKEVAANNYNLKVAYVSGDELIDRAPELLKRDLEHLDSVNSNIRYDPAVSKFSEKLHNDVEDLQIVSCNAYLGGRAILKGLENGADIIICGRISDTSPVVALASWWHGWSATSYDQLAGALMAGHLTECSAYSCGANFSDFWRYPVDDLMDLGFPIAEISNDGTFVVTKHPSLNGIVNIDTVRTQFLYELQGTEFLHSDVKVVLDNVMVESVGLHRVKFSGITGAPPPSTTKLAIFWNAGYQSQVTAIATGTASQVDAKFDLYEKQLRLWLTKQCGDKSIIDDFDVLEFQRFAHPDPQAPTQNRGSSFMRIFAQAQTKQPLVSLKEGVVFYGMQHYSGYHFIVNAWAPRDINTFFPSTIAQEELEETVTFIGGETYAADNLVKCEPVGPRKNYEPEVCLSTIADKFGPTVTSFLSEVVLSRSGDKGSNSNIGFFVHEDDEFQWLRSYFTSDKLRELIGEDWKEWYHIERVEFPGIKAVHFVIYGILGRGVSSSSRLDNLGKGFADWITSKEVEIPKKFVDRYKGKRYSADQWS</sequence>
<dbReference type="Pfam" id="PF07287">
    <property type="entry name" value="AtuA"/>
    <property type="match status" value="1"/>
</dbReference>
<dbReference type="Pfam" id="PF23544">
    <property type="entry name" value="AtuA_ferredoxin"/>
    <property type="match status" value="1"/>
</dbReference>